<dbReference type="AlphaFoldDB" id="A0A174JKR6"/>
<reference evidence="1 2" key="1">
    <citation type="submission" date="2015-09" db="EMBL/GenBank/DDBJ databases">
        <authorList>
            <consortium name="Pathogen Informatics"/>
        </authorList>
    </citation>
    <scope>NUCLEOTIDE SEQUENCE [LARGE SCALE GENOMIC DNA]</scope>
    <source>
        <strain evidence="1 2">2789STDY5834908</strain>
    </source>
</reference>
<evidence type="ECO:0000313" key="1">
    <source>
        <dbReference type="EMBL" id="CUO97679.1"/>
    </source>
</evidence>
<name>A0A174JKR6_ANAHA</name>
<organism evidence="1 2">
    <name type="scientific">Anaerostipes hadrus</name>
    <dbReference type="NCBI Taxonomy" id="649756"/>
    <lineage>
        <taxon>Bacteria</taxon>
        <taxon>Bacillati</taxon>
        <taxon>Bacillota</taxon>
        <taxon>Clostridia</taxon>
        <taxon>Lachnospirales</taxon>
        <taxon>Lachnospiraceae</taxon>
        <taxon>Anaerostipes</taxon>
    </lineage>
</organism>
<accession>A0A174JKR6</accession>
<proteinExistence type="predicted"/>
<dbReference type="EMBL" id="CZAU01000002">
    <property type="protein sequence ID" value="CUO97679.1"/>
    <property type="molecule type" value="Genomic_DNA"/>
</dbReference>
<dbReference type="Proteomes" id="UP000095564">
    <property type="component" value="Unassembled WGS sequence"/>
</dbReference>
<protein>
    <submittedName>
        <fullName evidence="1">Uncharacterized protein</fullName>
    </submittedName>
</protein>
<evidence type="ECO:0000313" key="2">
    <source>
        <dbReference type="Proteomes" id="UP000095564"/>
    </source>
</evidence>
<sequence length="104" mass="12327">MSKIKCSNENPTKLEKYLFKISGLYPIYKHDNSCTYVPIHVDHYDTYPLSVEIDEEDIDWDRKIAFDLSSGMVWLNSFYDTDELSLISQLMKELDEKYCNSQNR</sequence>
<dbReference type="RefSeq" id="WP_055159166.1">
    <property type="nucleotide sequence ID" value="NZ_CZAU01000002.1"/>
</dbReference>
<gene>
    <name evidence="1" type="ORF">ERS852520_00321</name>
</gene>